<gene>
    <name evidence="9" type="ORF">BQ4739_LOCUS18495</name>
    <name evidence="8" type="ORF">BQ4739_LOCUS278</name>
</gene>
<keyword evidence="3" id="KW-0732">Signal</keyword>
<dbReference type="InterPro" id="IPR014912">
    <property type="entry name" value="Sep15_SelM_dom"/>
</dbReference>
<dbReference type="Proteomes" id="UP000256970">
    <property type="component" value="Unassembled WGS sequence"/>
</dbReference>
<keyword evidence="5" id="KW-0712">Selenocysteine</keyword>
<protein>
    <recommendedName>
        <fullName evidence="6">Selenoprotein F</fullName>
    </recommendedName>
</protein>
<sequence>MHLAQGYSKCENLGFTGLQVCSDCESLAEYVKDEELLADCKQCCVKDTQSNIKYTSATLEVCPYRLNGLPHIQDFIGKHAAQYKGSLKVMRRVNAYPKIILSNDKGDRTSVRIDNWRVPTIHDFLADKLQQPVKTKRV</sequence>
<evidence type="ECO:0000256" key="3">
    <source>
        <dbReference type="ARBA" id="ARBA00022729"/>
    </source>
</evidence>
<dbReference type="InterPro" id="IPR038219">
    <property type="entry name" value="Sep15/SelM_sf"/>
</dbReference>
<dbReference type="GO" id="GO:0016491">
    <property type="term" value="F:oxidoreductase activity"/>
    <property type="evidence" value="ECO:0007669"/>
    <property type="project" value="TreeGrafter"/>
</dbReference>
<evidence type="ECO:0000313" key="10">
    <source>
        <dbReference type="Proteomes" id="UP000256970"/>
    </source>
</evidence>
<proteinExistence type="inferred from homology"/>
<dbReference type="PANTHER" id="PTHR13077:SF6">
    <property type="entry name" value="SELENOPROTEIN F"/>
    <property type="match status" value="1"/>
</dbReference>
<accession>A0A383V3M1</accession>
<dbReference type="EMBL" id="FNXT01001308">
    <property type="protein sequence ID" value="SZX78180.1"/>
    <property type="molecule type" value="Genomic_DNA"/>
</dbReference>
<evidence type="ECO:0000313" key="8">
    <source>
        <dbReference type="EMBL" id="SZX59681.1"/>
    </source>
</evidence>
<evidence type="ECO:0000259" key="7">
    <source>
        <dbReference type="Pfam" id="PF08806"/>
    </source>
</evidence>
<dbReference type="Gene3D" id="3.40.30.50">
    <property type="entry name" value="Sep15/SelM thioredoxin-like domain, active-site redox motif"/>
    <property type="match status" value="1"/>
</dbReference>
<evidence type="ECO:0000256" key="6">
    <source>
        <dbReference type="ARBA" id="ARBA00040775"/>
    </source>
</evidence>
<keyword evidence="10" id="KW-1185">Reference proteome</keyword>
<evidence type="ECO:0000256" key="2">
    <source>
        <dbReference type="ARBA" id="ARBA00005742"/>
    </source>
</evidence>
<dbReference type="SUPFAM" id="SSF52833">
    <property type="entry name" value="Thioredoxin-like"/>
    <property type="match status" value="1"/>
</dbReference>
<organism evidence="8 10">
    <name type="scientific">Tetradesmus obliquus</name>
    <name type="common">Green alga</name>
    <name type="synonym">Acutodesmus obliquus</name>
    <dbReference type="NCBI Taxonomy" id="3088"/>
    <lineage>
        <taxon>Eukaryota</taxon>
        <taxon>Viridiplantae</taxon>
        <taxon>Chlorophyta</taxon>
        <taxon>core chlorophytes</taxon>
        <taxon>Chlorophyceae</taxon>
        <taxon>CS clade</taxon>
        <taxon>Sphaeropleales</taxon>
        <taxon>Scenedesmaceae</taxon>
        <taxon>Tetradesmus</taxon>
    </lineage>
</organism>
<dbReference type="EMBL" id="FNXT01000015">
    <property type="protein sequence ID" value="SZX59681.1"/>
    <property type="molecule type" value="Genomic_DNA"/>
</dbReference>
<evidence type="ECO:0000256" key="1">
    <source>
        <dbReference type="ARBA" id="ARBA00004319"/>
    </source>
</evidence>
<comment type="similarity">
    <text evidence="2">Belongs to the selenoprotein M/F family.</text>
</comment>
<evidence type="ECO:0000256" key="5">
    <source>
        <dbReference type="ARBA" id="ARBA00022933"/>
    </source>
</evidence>
<dbReference type="AlphaFoldDB" id="A0A383V3M1"/>
<reference evidence="8 10" key="1">
    <citation type="submission" date="2016-10" db="EMBL/GenBank/DDBJ databases">
        <authorList>
            <person name="Cai Z."/>
        </authorList>
    </citation>
    <scope>NUCLEOTIDE SEQUENCE [LARGE SCALE GENOMIC DNA]</scope>
</reference>
<name>A0A383V3M1_TETOB</name>
<dbReference type="InterPro" id="IPR036249">
    <property type="entry name" value="Thioredoxin-like_sf"/>
</dbReference>
<evidence type="ECO:0000313" key="9">
    <source>
        <dbReference type="EMBL" id="SZX78180.1"/>
    </source>
</evidence>
<evidence type="ECO:0000256" key="4">
    <source>
        <dbReference type="ARBA" id="ARBA00022824"/>
    </source>
</evidence>
<feature type="domain" description="Selenoprotein F/M" evidence="7">
    <location>
        <begin position="57"/>
        <end position="129"/>
    </location>
</feature>
<dbReference type="Pfam" id="PF08806">
    <property type="entry name" value="Sep15_SelM"/>
    <property type="match status" value="1"/>
</dbReference>
<keyword evidence="4" id="KW-0256">Endoplasmic reticulum</keyword>
<dbReference type="GO" id="GO:0005788">
    <property type="term" value="C:endoplasmic reticulum lumen"/>
    <property type="evidence" value="ECO:0007669"/>
    <property type="project" value="UniProtKB-SubCell"/>
</dbReference>
<dbReference type="InterPro" id="IPR039992">
    <property type="entry name" value="Sep15_SelM"/>
</dbReference>
<comment type="subcellular location">
    <subcellularLocation>
        <location evidence="1">Endoplasmic reticulum lumen</location>
    </subcellularLocation>
</comment>
<dbReference type="PANTHER" id="PTHR13077">
    <property type="entry name" value="SELENOPROTEIN F"/>
    <property type="match status" value="1"/>
</dbReference>